<organism evidence="2 3">
    <name type="scientific">Pseudoduganella rivuli</name>
    <dbReference type="NCBI Taxonomy" id="2666085"/>
    <lineage>
        <taxon>Bacteria</taxon>
        <taxon>Pseudomonadati</taxon>
        <taxon>Pseudomonadota</taxon>
        <taxon>Betaproteobacteria</taxon>
        <taxon>Burkholderiales</taxon>
        <taxon>Oxalobacteraceae</taxon>
        <taxon>Telluria group</taxon>
        <taxon>Pseudoduganella</taxon>
    </lineage>
</organism>
<evidence type="ECO:0000313" key="2">
    <source>
        <dbReference type="EMBL" id="MRV76541.1"/>
    </source>
</evidence>
<dbReference type="EMBL" id="WKJJ01000034">
    <property type="protein sequence ID" value="MRV76541.1"/>
    <property type="molecule type" value="Genomic_DNA"/>
</dbReference>
<evidence type="ECO:0000313" key="3">
    <source>
        <dbReference type="Proteomes" id="UP000446768"/>
    </source>
</evidence>
<evidence type="ECO:0000256" key="1">
    <source>
        <dbReference type="SAM" id="SignalP"/>
    </source>
</evidence>
<dbReference type="Proteomes" id="UP000446768">
    <property type="component" value="Unassembled WGS sequence"/>
</dbReference>
<feature type="chain" id="PRO_5031446208" evidence="1">
    <location>
        <begin position="23"/>
        <end position="76"/>
    </location>
</feature>
<reference evidence="2 3" key="1">
    <citation type="submission" date="2019-11" db="EMBL/GenBank/DDBJ databases">
        <title>Novel species isolated from a subtropical stream in China.</title>
        <authorList>
            <person name="Lu H."/>
        </authorList>
    </citation>
    <scope>NUCLEOTIDE SEQUENCE [LARGE SCALE GENOMIC DNA]</scope>
    <source>
        <strain evidence="2 3">FT92W</strain>
    </source>
</reference>
<dbReference type="AlphaFoldDB" id="A0A7X2IUV4"/>
<protein>
    <submittedName>
        <fullName evidence="2">Uncharacterized protein</fullName>
    </submittedName>
</protein>
<comment type="caution">
    <text evidence="2">The sequence shown here is derived from an EMBL/GenBank/DDBJ whole genome shotgun (WGS) entry which is preliminary data.</text>
</comment>
<proteinExistence type="predicted"/>
<accession>A0A7X2IUV4</accession>
<name>A0A7X2IUV4_9BURK</name>
<sequence length="76" mass="8076">MTTRFLCCSLLSLTLVAGNTMAANPRATDAAFAALLSMPSAKPAQGAWNFPEPDGFEATSETALIAYLARQHSTER</sequence>
<keyword evidence="3" id="KW-1185">Reference proteome</keyword>
<keyword evidence="1" id="KW-0732">Signal</keyword>
<feature type="signal peptide" evidence="1">
    <location>
        <begin position="1"/>
        <end position="22"/>
    </location>
</feature>
<gene>
    <name evidence="2" type="ORF">GJ700_33000</name>
</gene>
<dbReference type="RefSeq" id="WP_154382144.1">
    <property type="nucleotide sequence ID" value="NZ_WKJJ01000034.1"/>
</dbReference>